<proteinExistence type="predicted"/>
<sequence length="197" mass="21908">MWDERYSADHYIYGTEPNEFLRQNVETLPRGDVLCLAEGEGRNAVFLAKQGYRVTAVDNSLVGIAKARKLAQSENVSIQFIHANLATFNLGDNRWDGIISIFCHLPESIRKPLHNNITTALKPGGIFLLEAYTPKQLEHGTGGPKDASLMMSKSLLMEELNGMYFKHLAELERNIEEGTHHFGVGAVVQAIAEKLNA</sequence>
<dbReference type="Proteomes" id="UP000296201">
    <property type="component" value="Chromosome"/>
</dbReference>
<dbReference type="CDD" id="cd02440">
    <property type="entry name" value="AdoMet_MTases"/>
    <property type="match status" value="1"/>
</dbReference>
<dbReference type="EMBL" id="CP032096">
    <property type="protein sequence ID" value="QBZ84069.1"/>
    <property type="molecule type" value="Genomic_DNA"/>
</dbReference>
<dbReference type="Gene3D" id="3.40.50.150">
    <property type="entry name" value="Vaccinia Virus protein VP39"/>
    <property type="match status" value="1"/>
</dbReference>
<dbReference type="EC" id="2.1.1.265" evidence="3"/>
<gene>
    <name evidence="3" type="primary">tehB_2</name>
    <name evidence="3" type="ORF">GHNINEIG_02144</name>
</gene>
<dbReference type="SUPFAM" id="SSF53335">
    <property type="entry name" value="S-adenosyl-L-methionine-dependent methyltransferases"/>
    <property type="match status" value="1"/>
</dbReference>
<dbReference type="InterPro" id="IPR041698">
    <property type="entry name" value="Methyltransf_25"/>
</dbReference>
<dbReference type="AlphaFoldDB" id="A0A4P7P250"/>
<dbReference type="InterPro" id="IPR029063">
    <property type="entry name" value="SAM-dependent_MTases_sf"/>
</dbReference>
<evidence type="ECO:0000313" key="4">
    <source>
        <dbReference type="Proteomes" id="UP000296201"/>
    </source>
</evidence>
<evidence type="ECO:0000313" key="3">
    <source>
        <dbReference type="EMBL" id="QBZ84069.1"/>
    </source>
</evidence>
<protein>
    <submittedName>
        <fullName evidence="3">Tellurite methyltransferase</fullName>
        <ecNumber evidence="3">2.1.1.265</ecNumber>
    </submittedName>
</protein>
<dbReference type="RefSeq" id="WP_135796635.1">
    <property type="nucleotide sequence ID" value="NZ_CP032096.1"/>
</dbReference>
<reference evidence="3 4" key="1">
    <citation type="submission" date="2018-08" db="EMBL/GenBank/DDBJ databases">
        <title>Horizontal acquisition of hydrogen conversion ability and other habitat adaptations in Hydrogenovibrio crunogenus strains.</title>
        <authorList>
            <person name="Gonnella G."/>
            <person name="Adam N."/>
            <person name="Perner M."/>
        </authorList>
    </citation>
    <scope>NUCLEOTIDE SEQUENCE [LARGE SCALE GENOMIC DNA]</scope>
    <source>
        <strain evidence="3 4">SP-41</strain>
    </source>
</reference>
<dbReference type="Pfam" id="PF13649">
    <property type="entry name" value="Methyltransf_25"/>
    <property type="match status" value="1"/>
</dbReference>
<feature type="domain" description="Methyltransferase" evidence="2">
    <location>
        <begin position="33"/>
        <end position="125"/>
    </location>
</feature>
<evidence type="ECO:0000259" key="2">
    <source>
        <dbReference type="Pfam" id="PF13649"/>
    </source>
</evidence>
<keyword evidence="4" id="KW-1185">Reference proteome</keyword>
<dbReference type="GO" id="GO:0032259">
    <property type="term" value="P:methylation"/>
    <property type="evidence" value="ECO:0007669"/>
    <property type="project" value="UniProtKB-KW"/>
</dbReference>
<dbReference type="GO" id="GO:0008168">
    <property type="term" value="F:methyltransferase activity"/>
    <property type="evidence" value="ECO:0007669"/>
    <property type="project" value="UniProtKB-KW"/>
</dbReference>
<organism evidence="3 4">
    <name type="scientific">Hydrogenovibrio crunogenus</name>
    <dbReference type="NCBI Taxonomy" id="39765"/>
    <lineage>
        <taxon>Bacteria</taxon>
        <taxon>Pseudomonadati</taxon>
        <taxon>Pseudomonadota</taxon>
        <taxon>Gammaproteobacteria</taxon>
        <taxon>Thiotrichales</taxon>
        <taxon>Piscirickettsiaceae</taxon>
        <taxon>Hydrogenovibrio</taxon>
    </lineage>
</organism>
<accession>A0A4P7P250</accession>
<keyword evidence="3" id="KW-0489">Methyltransferase</keyword>
<name>A0A4P7P250_9GAMM</name>
<dbReference type="OrthoDB" id="9786503at2"/>
<evidence type="ECO:0000256" key="1">
    <source>
        <dbReference type="ARBA" id="ARBA00022679"/>
    </source>
</evidence>
<dbReference type="PANTHER" id="PTHR43861:SF3">
    <property type="entry name" value="PUTATIVE (AFU_ORTHOLOGUE AFUA_2G14390)-RELATED"/>
    <property type="match status" value="1"/>
</dbReference>
<keyword evidence="1 3" id="KW-0808">Transferase</keyword>
<dbReference type="PANTHER" id="PTHR43861">
    <property type="entry name" value="TRANS-ACONITATE 2-METHYLTRANSFERASE-RELATED"/>
    <property type="match status" value="1"/>
</dbReference>